<organism evidence="4 5">
    <name type="scientific">Anaerovorax odorimutans</name>
    <dbReference type="NCBI Taxonomy" id="109327"/>
    <lineage>
        <taxon>Bacteria</taxon>
        <taxon>Bacillati</taxon>
        <taxon>Bacillota</taxon>
        <taxon>Clostridia</taxon>
        <taxon>Peptostreptococcales</taxon>
        <taxon>Anaerovoracaceae</taxon>
        <taxon>Anaerovorax</taxon>
    </lineage>
</organism>
<dbReference type="RefSeq" id="WP_256132489.1">
    <property type="nucleotide sequence ID" value="NZ_JANFXK010000012.1"/>
</dbReference>
<dbReference type="EMBL" id="JANFXK010000012">
    <property type="protein sequence ID" value="MCQ4637296.1"/>
    <property type="molecule type" value="Genomic_DNA"/>
</dbReference>
<keyword evidence="2" id="KW-0812">Transmembrane</keyword>
<dbReference type="Pfam" id="PF01381">
    <property type="entry name" value="HTH_3"/>
    <property type="match status" value="1"/>
</dbReference>
<dbReference type="Gene3D" id="1.10.260.40">
    <property type="entry name" value="lambda repressor-like DNA-binding domains"/>
    <property type="match status" value="1"/>
</dbReference>
<dbReference type="CDD" id="cd00093">
    <property type="entry name" value="HTH_XRE"/>
    <property type="match status" value="1"/>
</dbReference>
<dbReference type="PANTHER" id="PTHR46558">
    <property type="entry name" value="TRACRIPTIONAL REGULATORY PROTEIN-RELATED-RELATED"/>
    <property type="match status" value="1"/>
</dbReference>
<sequence length="129" mass="14326">MTFAEKLKKLRTKNEYSQEQLADMLNVSRQAITKWETGKGMPDIENLKAIADLFDVTLDSLVREEEELETTDESACWHIASAGMVVGLVIGWLLQTESLDAKNIGAWGIGGGVIGYVLAYIFMIVKKKS</sequence>
<evidence type="ECO:0000256" key="1">
    <source>
        <dbReference type="ARBA" id="ARBA00023125"/>
    </source>
</evidence>
<comment type="caution">
    <text evidence="4">The sequence shown here is derived from an EMBL/GenBank/DDBJ whole genome shotgun (WGS) entry which is preliminary data.</text>
</comment>
<protein>
    <submittedName>
        <fullName evidence="4">Helix-turn-helix domain-containing protein</fullName>
    </submittedName>
</protein>
<feature type="transmembrane region" description="Helical" evidence="2">
    <location>
        <begin position="106"/>
        <end position="125"/>
    </location>
</feature>
<dbReference type="PANTHER" id="PTHR46558:SF15">
    <property type="entry name" value="HELIX-TURN-HELIX DOMAIN PROTEIN"/>
    <property type="match status" value="1"/>
</dbReference>
<evidence type="ECO:0000313" key="4">
    <source>
        <dbReference type="EMBL" id="MCQ4637296.1"/>
    </source>
</evidence>
<name>A0ABT1RQ20_9FIRM</name>
<keyword evidence="5" id="KW-1185">Reference proteome</keyword>
<feature type="transmembrane region" description="Helical" evidence="2">
    <location>
        <begin position="75"/>
        <end position="94"/>
    </location>
</feature>
<keyword evidence="2" id="KW-1133">Transmembrane helix</keyword>
<feature type="domain" description="HTH cro/C1-type" evidence="3">
    <location>
        <begin position="7"/>
        <end position="61"/>
    </location>
</feature>
<evidence type="ECO:0000313" key="5">
    <source>
        <dbReference type="Proteomes" id="UP001524502"/>
    </source>
</evidence>
<reference evidence="4 5" key="1">
    <citation type="submission" date="2022-06" db="EMBL/GenBank/DDBJ databases">
        <title>Isolation of gut microbiota from human fecal samples.</title>
        <authorList>
            <person name="Pamer E.G."/>
            <person name="Barat B."/>
            <person name="Waligurski E."/>
            <person name="Medina S."/>
            <person name="Paddock L."/>
            <person name="Mostad J."/>
        </authorList>
    </citation>
    <scope>NUCLEOTIDE SEQUENCE [LARGE SCALE GENOMIC DNA]</scope>
    <source>
        <strain evidence="4 5">SL.3.17</strain>
    </source>
</reference>
<accession>A0ABT1RQ20</accession>
<keyword evidence="2" id="KW-0472">Membrane</keyword>
<dbReference type="InterPro" id="IPR001387">
    <property type="entry name" value="Cro/C1-type_HTH"/>
</dbReference>
<proteinExistence type="predicted"/>
<dbReference type="SMART" id="SM00530">
    <property type="entry name" value="HTH_XRE"/>
    <property type="match status" value="1"/>
</dbReference>
<dbReference type="InterPro" id="IPR010982">
    <property type="entry name" value="Lambda_DNA-bd_dom_sf"/>
</dbReference>
<keyword evidence="1" id="KW-0238">DNA-binding</keyword>
<evidence type="ECO:0000259" key="3">
    <source>
        <dbReference type="PROSITE" id="PS50943"/>
    </source>
</evidence>
<dbReference type="PROSITE" id="PS50943">
    <property type="entry name" value="HTH_CROC1"/>
    <property type="match status" value="1"/>
</dbReference>
<evidence type="ECO:0000256" key="2">
    <source>
        <dbReference type="SAM" id="Phobius"/>
    </source>
</evidence>
<dbReference type="SUPFAM" id="SSF47413">
    <property type="entry name" value="lambda repressor-like DNA-binding domains"/>
    <property type="match status" value="1"/>
</dbReference>
<gene>
    <name evidence="4" type="ORF">NE619_11230</name>
</gene>
<dbReference type="Proteomes" id="UP001524502">
    <property type="component" value="Unassembled WGS sequence"/>
</dbReference>